<evidence type="ECO:0000313" key="4">
    <source>
        <dbReference type="EMBL" id="CAF3847135.1"/>
    </source>
</evidence>
<feature type="domain" description="AMOP" evidence="3">
    <location>
        <begin position="33"/>
        <end position="183"/>
    </location>
</feature>
<evidence type="ECO:0000313" key="6">
    <source>
        <dbReference type="Proteomes" id="UP000663844"/>
    </source>
</evidence>
<dbReference type="AlphaFoldDB" id="A0A819E887"/>
<feature type="signal peptide" evidence="2">
    <location>
        <begin position="1"/>
        <end position="19"/>
    </location>
</feature>
<feature type="transmembrane region" description="Helical" evidence="1">
    <location>
        <begin position="377"/>
        <end position="398"/>
    </location>
</feature>
<evidence type="ECO:0000259" key="3">
    <source>
        <dbReference type="PROSITE" id="PS50856"/>
    </source>
</evidence>
<dbReference type="SMART" id="SM00723">
    <property type="entry name" value="AMOP"/>
    <property type="match status" value="1"/>
</dbReference>
<evidence type="ECO:0000256" key="2">
    <source>
        <dbReference type="SAM" id="SignalP"/>
    </source>
</evidence>
<keyword evidence="1" id="KW-0812">Transmembrane</keyword>
<comment type="caution">
    <text evidence="4">The sequence shown here is derived from an EMBL/GenBank/DDBJ whole genome shotgun (WGS) entry which is preliminary data.</text>
</comment>
<gene>
    <name evidence="5" type="ORF">KXQ929_LOCUS28943</name>
    <name evidence="4" type="ORF">OXD698_LOCUS21053</name>
</gene>
<dbReference type="EMBL" id="CAJOAZ010001709">
    <property type="protein sequence ID" value="CAF3847135.1"/>
    <property type="molecule type" value="Genomic_DNA"/>
</dbReference>
<protein>
    <recommendedName>
        <fullName evidence="3">AMOP domain-containing protein</fullName>
    </recommendedName>
</protein>
<dbReference type="CDD" id="cd00637">
    <property type="entry name" value="7tm_classA_rhodopsin-like"/>
    <property type="match status" value="1"/>
</dbReference>
<feature type="transmembrane region" description="Helical" evidence="1">
    <location>
        <begin position="191"/>
        <end position="211"/>
    </location>
</feature>
<dbReference type="Proteomes" id="UP000663868">
    <property type="component" value="Unassembled WGS sequence"/>
</dbReference>
<organism evidence="4 6">
    <name type="scientific">Adineta steineri</name>
    <dbReference type="NCBI Taxonomy" id="433720"/>
    <lineage>
        <taxon>Eukaryota</taxon>
        <taxon>Metazoa</taxon>
        <taxon>Spiralia</taxon>
        <taxon>Gnathifera</taxon>
        <taxon>Rotifera</taxon>
        <taxon>Eurotatoria</taxon>
        <taxon>Bdelloidea</taxon>
        <taxon>Adinetida</taxon>
        <taxon>Adinetidae</taxon>
        <taxon>Adineta</taxon>
    </lineage>
</organism>
<keyword evidence="1" id="KW-0472">Membrane</keyword>
<proteinExistence type="predicted"/>
<dbReference type="InterPro" id="IPR005533">
    <property type="entry name" value="AMOP_dom"/>
</dbReference>
<feature type="transmembrane region" description="Helical" evidence="1">
    <location>
        <begin position="223"/>
        <end position="242"/>
    </location>
</feature>
<feature type="transmembrane region" description="Helical" evidence="1">
    <location>
        <begin position="404"/>
        <end position="428"/>
    </location>
</feature>
<dbReference type="Pfam" id="PF03782">
    <property type="entry name" value="AMOP"/>
    <property type="match status" value="1"/>
</dbReference>
<keyword evidence="2" id="KW-0732">Signal</keyword>
<dbReference type="PROSITE" id="PS50856">
    <property type="entry name" value="AMOP"/>
    <property type="match status" value="1"/>
</dbReference>
<evidence type="ECO:0000256" key="1">
    <source>
        <dbReference type="SAM" id="Phobius"/>
    </source>
</evidence>
<evidence type="ECO:0000313" key="5">
    <source>
        <dbReference type="EMBL" id="CAF4008830.1"/>
    </source>
</evidence>
<dbReference type="Gene3D" id="1.20.1070.10">
    <property type="entry name" value="Rhodopsin 7-helix transmembrane proteins"/>
    <property type="match status" value="1"/>
</dbReference>
<name>A0A819E887_9BILA</name>
<feature type="chain" id="PRO_5035692781" description="AMOP domain-containing protein" evidence="2">
    <location>
        <begin position="20"/>
        <end position="462"/>
    </location>
</feature>
<dbReference type="SUPFAM" id="SSF81321">
    <property type="entry name" value="Family A G protein-coupled receptor-like"/>
    <property type="match status" value="1"/>
</dbReference>
<sequence>MKSISLVLFGLFTVLYINGLPFNVKSNDGSDCLYLLSEDPCMKWYDQQGNPEALLNQTAKPPCQIPTPFPSSFSADNVNWTTDETCNPQQVIGKCTFHQGAYGCYRSCKSSTGPGGQACYYKNGTFIGYPQPGAGSVDAEAICDNSATQDLKHFCADVLPYIICCGLATTRSTENCNKYNQARPTGTCQEITLYVLIIVCSCIYLFPLLIIKRFHNPINSLTINVSVTILGCAIYLIIKYVLSAYYPDVYNANPNLCAFQQYIQTIVLCQVVYALCLVSIHRLCIIAYSQKRLLKTKKWAAIRIGIQSIFSIIISIPTICITEDECNNDIPLWFNIYQLIVIYAYTSTRRLASAQGTIAIIRNPSLSKRDTYVLKHMFFMFIVYVAGWAPIFFCIVLEPPWFNYLIFSFMQLLPQLSMLIDILDLIFYNHDLRNYLKRNILFIRRYVMNTIVIATCVQVHPT</sequence>
<reference evidence="4" key="1">
    <citation type="submission" date="2021-02" db="EMBL/GenBank/DDBJ databases">
        <authorList>
            <person name="Nowell W R."/>
        </authorList>
    </citation>
    <scope>NUCLEOTIDE SEQUENCE</scope>
</reference>
<feature type="transmembrane region" description="Helical" evidence="1">
    <location>
        <begin position="330"/>
        <end position="346"/>
    </location>
</feature>
<accession>A0A819E887</accession>
<dbReference type="Proteomes" id="UP000663844">
    <property type="component" value="Unassembled WGS sequence"/>
</dbReference>
<keyword evidence="1" id="KW-1133">Transmembrane helix</keyword>
<feature type="transmembrane region" description="Helical" evidence="1">
    <location>
        <begin position="300"/>
        <end position="318"/>
    </location>
</feature>
<dbReference type="EMBL" id="CAJOBB010002926">
    <property type="protein sequence ID" value="CAF4008830.1"/>
    <property type="molecule type" value="Genomic_DNA"/>
</dbReference>
<feature type="transmembrane region" description="Helical" evidence="1">
    <location>
        <begin position="262"/>
        <end position="288"/>
    </location>
</feature>